<organism evidence="1 2">
    <name type="scientific">Candidatus Accumulibacter contiguus</name>
    <dbReference type="NCBI Taxonomy" id="2954381"/>
    <lineage>
        <taxon>Bacteria</taxon>
        <taxon>Pseudomonadati</taxon>
        <taxon>Pseudomonadota</taxon>
        <taxon>Betaproteobacteria</taxon>
        <taxon>Candidatus Accumulibacter</taxon>
    </lineage>
</organism>
<keyword evidence="2" id="KW-1185">Reference proteome</keyword>
<gene>
    <name evidence="1" type="ORF">E4Q08_18345</name>
</gene>
<dbReference type="Proteomes" id="UP000886469">
    <property type="component" value="Unassembled WGS sequence"/>
</dbReference>
<protein>
    <submittedName>
        <fullName evidence="1">Uncharacterized protein</fullName>
    </submittedName>
</protein>
<name>A0ABX1TFQ6_9PROT</name>
<dbReference type="EMBL" id="SPMX01000062">
    <property type="protein sequence ID" value="NMQ07062.1"/>
    <property type="molecule type" value="Genomic_DNA"/>
</dbReference>
<comment type="caution">
    <text evidence="1">The sequence shown here is derived from an EMBL/GenBank/DDBJ whole genome shotgun (WGS) entry which is preliminary data.</text>
</comment>
<reference evidence="1" key="1">
    <citation type="submission" date="2019-03" db="EMBL/GenBank/DDBJ databases">
        <title>Metabolic reconstructions from genomes of highly enriched 'Candidatus Accumulibacter' and 'Candidatus Competibacter' bioreactor populations.</title>
        <authorList>
            <person name="Annavajhala M.K."/>
            <person name="Welles L."/>
            <person name="Abbas B."/>
            <person name="Sorokin D."/>
            <person name="Park H."/>
            <person name="Van Loosdrecht M."/>
            <person name="Chandran K."/>
        </authorList>
    </citation>
    <scope>NUCLEOTIDE SEQUENCE</scope>
    <source>
        <strain evidence="1">SBR_L</strain>
    </source>
</reference>
<accession>A0ABX1TFQ6</accession>
<proteinExistence type="predicted"/>
<evidence type="ECO:0000313" key="2">
    <source>
        <dbReference type="Proteomes" id="UP000886469"/>
    </source>
</evidence>
<sequence>MTEYFRNDVLIKRSYLRLEWCKEALDHPVRKEVQPEDQRIRHWIFAPELGRYLRVVTLEDGATLHNAFPGRRFKP</sequence>
<evidence type="ECO:0000313" key="1">
    <source>
        <dbReference type="EMBL" id="NMQ07062.1"/>
    </source>
</evidence>